<dbReference type="CDD" id="cd02440">
    <property type="entry name" value="AdoMet_MTases"/>
    <property type="match status" value="1"/>
</dbReference>
<keyword evidence="2" id="KW-0808">Transferase</keyword>
<dbReference type="GO" id="GO:0000179">
    <property type="term" value="F:rRNA (adenine-N6,N6-)-dimethyltransferase activity"/>
    <property type="evidence" value="ECO:0007669"/>
    <property type="project" value="InterPro"/>
</dbReference>
<dbReference type="Pfam" id="PF08241">
    <property type="entry name" value="Methyltransf_11"/>
    <property type="match status" value="1"/>
</dbReference>
<protein>
    <submittedName>
        <fullName evidence="5">Methyltransferase type 11</fullName>
    </submittedName>
</protein>
<evidence type="ECO:0000313" key="5">
    <source>
        <dbReference type="EMBL" id="BBX07163.1"/>
    </source>
</evidence>
<name>A0AAD1HMW4_9MYCO</name>
<evidence type="ECO:0000313" key="6">
    <source>
        <dbReference type="Proteomes" id="UP000467327"/>
    </source>
</evidence>
<dbReference type="InterPro" id="IPR013216">
    <property type="entry name" value="Methyltransf_11"/>
</dbReference>
<evidence type="ECO:0000256" key="2">
    <source>
        <dbReference type="ARBA" id="ARBA00022679"/>
    </source>
</evidence>
<reference evidence="5 6" key="1">
    <citation type="journal article" date="2019" name="Emerg. Microbes Infect.">
        <title>Comprehensive subspecies identification of 175 nontuberculous mycobacteria species based on 7547 genomic profiles.</title>
        <authorList>
            <person name="Matsumoto Y."/>
            <person name="Kinjo T."/>
            <person name="Motooka D."/>
            <person name="Nabeya D."/>
            <person name="Jung N."/>
            <person name="Uechi K."/>
            <person name="Horii T."/>
            <person name="Iida T."/>
            <person name="Fujita J."/>
            <person name="Nakamura S."/>
        </authorList>
    </citation>
    <scope>NUCLEOTIDE SEQUENCE [LARGE SCALE GENOMIC DNA]</scope>
    <source>
        <strain evidence="5 6">JCM 6376</strain>
    </source>
</reference>
<dbReference type="EMBL" id="AP022561">
    <property type="protein sequence ID" value="BBX07163.1"/>
    <property type="molecule type" value="Genomic_DNA"/>
</dbReference>
<keyword evidence="1 5" id="KW-0489">Methyltransferase</keyword>
<dbReference type="Gene3D" id="3.40.50.150">
    <property type="entry name" value="Vaccinia Virus protein VP39"/>
    <property type="match status" value="1"/>
</dbReference>
<keyword evidence="6" id="KW-1185">Reference proteome</keyword>
<gene>
    <name evidence="5" type="ORF">MAIC_19660</name>
</gene>
<keyword evidence="3" id="KW-0949">S-adenosyl-L-methionine</keyword>
<dbReference type="Proteomes" id="UP000467327">
    <property type="component" value="Chromosome"/>
</dbReference>
<accession>A0AAD1HMW4</accession>
<dbReference type="InterPro" id="IPR029063">
    <property type="entry name" value="SAM-dependent_MTases_sf"/>
</dbReference>
<dbReference type="InterPro" id="IPR020598">
    <property type="entry name" value="rRNA_Ade_methylase_Trfase_N"/>
</dbReference>
<dbReference type="SUPFAM" id="SSF53335">
    <property type="entry name" value="S-adenosyl-L-methionine-dependent methyltransferases"/>
    <property type="match status" value="1"/>
</dbReference>
<organism evidence="5 6">
    <name type="scientific">Mycolicibacterium aichiense</name>
    <dbReference type="NCBI Taxonomy" id="1799"/>
    <lineage>
        <taxon>Bacteria</taxon>
        <taxon>Bacillati</taxon>
        <taxon>Actinomycetota</taxon>
        <taxon>Actinomycetes</taxon>
        <taxon>Mycobacteriales</taxon>
        <taxon>Mycobacteriaceae</taxon>
        <taxon>Mycolicibacterium</taxon>
    </lineage>
</organism>
<evidence type="ECO:0000256" key="1">
    <source>
        <dbReference type="ARBA" id="ARBA00022603"/>
    </source>
</evidence>
<dbReference type="AlphaFoldDB" id="A0AAD1HMW4"/>
<dbReference type="KEGG" id="maic:MAIC_19660"/>
<dbReference type="SMART" id="SM00650">
    <property type="entry name" value="rADc"/>
    <property type="match status" value="1"/>
</dbReference>
<evidence type="ECO:0000256" key="3">
    <source>
        <dbReference type="ARBA" id="ARBA00022691"/>
    </source>
</evidence>
<sequence>MTGYSFTLDRMNEAHEVCGSDEWRTIMREQILPWVLGDTDLGDDVLEVGPGFGAATDVLSRTVPQVTCVEIDERLATMLGERFAGEPSVRIVRGDATALEFPDARFSGAACFTMLHHVPTAELQDRLFAEVARVLRPGATLVASDGIGDDDMAAAHVGDTYNPIDPADLADRLTAAGFERIDVRTNDFGWAAIARR</sequence>
<evidence type="ECO:0000259" key="4">
    <source>
        <dbReference type="SMART" id="SM00650"/>
    </source>
</evidence>
<feature type="domain" description="Ribosomal RNA adenine methylase transferase N-terminal" evidence="4">
    <location>
        <begin position="27"/>
        <end position="145"/>
    </location>
</feature>
<proteinExistence type="predicted"/>